<evidence type="ECO:0000313" key="2">
    <source>
        <dbReference type="Proteomes" id="UP000014071"/>
    </source>
</evidence>
<dbReference type="RefSeq" id="XP_012189389.1">
    <property type="nucleotide sequence ID" value="XM_012333999.1"/>
</dbReference>
<accession>R9P3H9</accession>
<proteinExistence type="predicted"/>
<dbReference type="GeneID" id="24108668"/>
<dbReference type="EMBL" id="DF238798">
    <property type="protein sequence ID" value="GAC95802.1"/>
    <property type="molecule type" value="Genomic_DNA"/>
</dbReference>
<protein>
    <submittedName>
        <fullName evidence="1">Uncharacterized protein</fullName>
    </submittedName>
</protein>
<gene>
    <name evidence="1" type="ORF">PHSY_003379</name>
</gene>
<sequence length="163" mass="17807">MMTNDPRLFSADAVAFAHRSLRESSFTRHVETVRHAFQMQQFTRKHAPADQIAKCDCREKGRKRGWLSLRLARHSAFDEVPPAEPPSLYSHSCRIVHDASHDRTVTSRLAGFSYLSSLKAATALSCGVCAESGIGSVLLVTVEKASGRNDVNSKSSSHSHAGG</sequence>
<keyword evidence="2" id="KW-1185">Reference proteome</keyword>
<dbReference type="AlphaFoldDB" id="R9P3H9"/>
<dbReference type="Proteomes" id="UP000014071">
    <property type="component" value="Unassembled WGS sequence"/>
</dbReference>
<dbReference type="HOGENOM" id="CLU_1627820_0_0_1"/>
<organism evidence="1 2">
    <name type="scientific">Pseudozyma hubeiensis (strain SY62)</name>
    <name type="common">Yeast</name>
    <dbReference type="NCBI Taxonomy" id="1305764"/>
    <lineage>
        <taxon>Eukaryota</taxon>
        <taxon>Fungi</taxon>
        <taxon>Dikarya</taxon>
        <taxon>Basidiomycota</taxon>
        <taxon>Ustilaginomycotina</taxon>
        <taxon>Ustilaginomycetes</taxon>
        <taxon>Ustilaginales</taxon>
        <taxon>Ustilaginaceae</taxon>
        <taxon>Pseudozyma</taxon>
    </lineage>
</organism>
<name>R9P3H9_PSEHS</name>
<reference evidence="2" key="1">
    <citation type="journal article" date="2013" name="Genome Announc.">
        <title>Draft genome sequence of the basidiomycetous yeast-like fungus Pseudozyma hubeiensis SY62, which produces an abundant amount of the biosurfactant mannosylerythritol lipids.</title>
        <authorList>
            <person name="Konishi M."/>
            <person name="Hatada Y."/>
            <person name="Horiuchi J."/>
        </authorList>
    </citation>
    <scope>NUCLEOTIDE SEQUENCE [LARGE SCALE GENOMIC DNA]</scope>
    <source>
        <strain evidence="2">SY62</strain>
    </source>
</reference>
<evidence type="ECO:0000313" key="1">
    <source>
        <dbReference type="EMBL" id="GAC95802.1"/>
    </source>
</evidence>